<dbReference type="Gene3D" id="3.30.70.330">
    <property type="match status" value="1"/>
</dbReference>
<evidence type="ECO:0000313" key="1">
    <source>
        <dbReference type="EMBL" id="KIG19540.1"/>
    </source>
</evidence>
<dbReference type="InterPro" id="IPR035979">
    <property type="entry name" value="RBD_domain_sf"/>
</dbReference>
<protein>
    <submittedName>
        <fullName evidence="1">Uncharacterized protein</fullName>
    </submittedName>
</protein>
<dbReference type="InterPro" id="IPR012677">
    <property type="entry name" value="Nucleotide-bd_a/b_plait_sf"/>
</dbReference>
<evidence type="ECO:0000313" key="2">
    <source>
        <dbReference type="Proteomes" id="UP000031599"/>
    </source>
</evidence>
<accession>A0A0C2DDL2</accession>
<dbReference type="Proteomes" id="UP000031599">
    <property type="component" value="Unassembled WGS sequence"/>
</dbReference>
<dbReference type="AlphaFoldDB" id="A0A0C2DDL2"/>
<organism evidence="1 2">
    <name type="scientific">Enhygromyxa salina</name>
    <dbReference type="NCBI Taxonomy" id="215803"/>
    <lineage>
        <taxon>Bacteria</taxon>
        <taxon>Pseudomonadati</taxon>
        <taxon>Myxococcota</taxon>
        <taxon>Polyangia</taxon>
        <taxon>Nannocystales</taxon>
        <taxon>Nannocystaceae</taxon>
        <taxon>Enhygromyxa</taxon>
    </lineage>
</organism>
<proteinExistence type="predicted"/>
<gene>
    <name evidence="1" type="ORF">DB30_00049</name>
</gene>
<name>A0A0C2DDL2_9BACT</name>
<sequence length="43" mass="4750">MATVDDAATAIVELNGKIFAGRTLRVNEAEHRVSRRGRHGRCD</sequence>
<dbReference type="SUPFAM" id="SSF54928">
    <property type="entry name" value="RNA-binding domain, RBD"/>
    <property type="match status" value="1"/>
</dbReference>
<dbReference type="GO" id="GO:0003676">
    <property type="term" value="F:nucleic acid binding"/>
    <property type="evidence" value="ECO:0007669"/>
    <property type="project" value="InterPro"/>
</dbReference>
<reference evidence="1 2" key="1">
    <citation type="submission" date="2014-12" db="EMBL/GenBank/DDBJ databases">
        <title>Genome assembly of Enhygromyxa salina DSM 15201.</title>
        <authorList>
            <person name="Sharma G."/>
            <person name="Subramanian S."/>
        </authorList>
    </citation>
    <scope>NUCLEOTIDE SEQUENCE [LARGE SCALE GENOMIC DNA]</scope>
    <source>
        <strain evidence="1 2">DSM 15201</strain>
    </source>
</reference>
<comment type="caution">
    <text evidence="1">The sequence shown here is derived from an EMBL/GenBank/DDBJ whole genome shotgun (WGS) entry which is preliminary data.</text>
</comment>
<dbReference type="EMBL" id="JMCC02000001">
    <property type="protein sequence ID" value="KIG19540.1"/>
    <property type="molecule type" value="Genomic_DNA"/>
</dbReference>